<dbReference type="GO" id="GO:0047429">
    <property type="term" value="F:nucleoside triphosphate diphosphatase activity"/>
    <property type="evidence" value="ECO:0007669"/>
    <property type="project" value="UniProtKB-EC"/>
</dbReference>
<comment type="similarity">
    <text evidence="3">Belongs to the Maf family. YhdE subfamily.</text>
</comment>
<name>A0A940DGE0_9FIRM</name>
<keyword evidence="3" id="KW-0963">Cytoplasm</keyword>
<feature type="site" description="Important for substrate specificity" evidence="3">
    <location>
        <position position="11"/>
    </location>
</feature>
<dbReference type="InterPro" id="IPR003697">
    <property type="entry name" value="Maf-like"/>
</dbReference>
<comment type="catalytic activity">
    <reaction evidence="3">
        <text>dTTP + H2O = dTMP + diphosphate + H(+)</text>
        <dbReference type="Rhea" id="RHEA:28534"/>
        <dbReference type="ChEBI" id="CHEBI:15377"/>
        <dbReference type="ChEBI" id="CHEBI:15378"/>
        <dbReference type="ChEBI" id="CHEBI:33019"/>
        <dbReference type="ChEBI" id="CHEBI:37568"/>
        <dbReference type="ChEBI" id="CHEBI:63528"/>
        <dbReference type="EC" id="3.6.1.9"/>
    </reaction>
</comment>
<dbReference type="HAMAP" id="MF_00528">
    <property type="entry name" value="Maf"/>
    <property type="match status" value="1"/>
</dbReference>
<keyword evidence="2 3" id="KW-0378">Hydrolase</keyword>
<evidence type="ECO:0000256" key="2">
    <source>
        <dbReference type="ARBA" id="ARBA00022801"/>
    </source>
</evidence>
<organism evidence="4 5">
    <name type="scientific">Candidatus Stercoripulliclostridium pullicola</name>
    <dbReference type="NCBI Taxonomy" id="2840953"/>
    <lineage>
        <taxon>Bacteria</taxon>
        <taxon>Bacillati</taxon>
        <taxon>Bacillota</taxon>
        <taxon>Clostridia</taxon>
        <taxon>Eubacteriales</taxon>
        <taxon>Candidatus Stercoripulliclostridium</taxon>
    </lineage>
</organism>
<feature type="active site" description="Proton acceptor" evidence="3">
    <location>
        <position position="67"/>
    </location>
</feature>
<feature type="site" description="Important for substrate specificity" evidence="3">
    <location>
        <position position="150"/>
    </location>
</feature>
<comment type="cofactor">
    <cofactor evidence="1 3">
        <name>a divalent metal cation</name>
        <dbReference type="ChEBI" id="CHEBI:60240"/>
    </cofactor>
</comment>
<dbReference type="NCBIfam" id="TIGR00172">
    <property type="entry name" value="maf"/>
    <property type="match status" value="1"/>
</dbReference>
<evidence type="ECO:0000313" key="5">
    <source>
        <dbReference type="Proteomes" id="UP000727857"/>
    </source>
</evidence>
<dbReference type="AlphaFoldDB" id="A0A940DGE0"/>
<dbReference type="PIRSF" id="PIRSF006305">
    <property type="entry name" value="Maf"/>
    <property type="match status" value="1"/>
</dbReference>
<comment type="subcellular location">
    <subcellularLocation>
        <location evidence="3">Cytoplasm</location>
    </subcellularLocation>
</comment>
<protein>
    <recommendedName>
        <fullName evidence="3">dTTP/UTP pyrophosphatase</fullName>
        <shortName evidence="3">dTTPase/UTPase</shortName>
        <ecNumber evidence="3">3.6.1.9</ecNumber>
    </recommendedName>
    <alternativeName>
        <fullName evidence="3">Nucleoside triphosphate pyrophosphatase</fullName>
    </alternativeName>
    <alternativeName>
        <fullName evidence="3">Nucleotide pyrophosphatase</fullName>
        <shortName evidence="3">Nucleotide PPase</shortName>
    </alternativeName>
</protein>
<dbReference type="EC" id="3.6.1.9" evidence="3"/>
<proteinExistence type="inferred from homology"/>
<dbReference type="EMBL" id="JADINF010000111">
    <property type="protein sequence ID" value="MBO8424246.1"/>
    <property type="molecule type" value="Genomic_DNA"/>
</dbReference>
<evidence type="ECO:0000313" key="4">
    <source>
        <dbReference type="EMBL" id="MBO8424246.1"/>
    </source>
</evidence>
<dbReference type="Proteomes" id="UP000727857">
    <property type="component" value="Unassembled WGS sequence"/>
</dbReference>
<keyword evidence="3" id="KW-0546">Nucleotide metabolism</keyword>
<dbReference type="InterPro" id="IPR029001">
    <property type="entry name" value="ITPase-like_fam"/>
</dbReference>
<evidence type="ECO:0000256" key="1">
    <source>
        <dbReference type="ARBA" id="ARBA00001968"/>
    </source>
</evidence>
<dbReference type="GO" id="GO:0009117">
    <property type="term" value="P:nucleotide metabolic process"/>
    <property type="evidence" value="ECO:0007669"/>
    <property type="project" value="UniProtKB-KW"/>
</dbReference>
<dbReference type="PANTHER" id="PTHR43213">
    <property type="entry name" value="BIFUNCTIONAL DTTP/UTP PYROPHOSPHATASE/METHYLTRANSFERASE PROTEIN-RELATED"/>
    <property type="match status" value="1"/>
</dbReference>
<comment type="catalytic activity">
    <reaction evidence="3">
        <text>UTP + H2O = UMP + diphosphate + H(+)</text>
        <dbReference type="Rhea" id="RHEA:29395"/>
        <dbReference type="ChEBI" id="CHEBI:15377"/>
        <dbReference type="ChEBI" id="CHEBI:15378"/>
        <dbReference type="ChEBI" id="CHEBI:33019"/>
        <dbReference type="ChEBI" id="CHEBI:46398"/>
        <dbReference type="ChEBI" id="CHEBI:57865"/>
        <dbReference type="EC" id="3.6.1.9"/>
    </reaction>
</comment>
<comment type="function">
    <text evidence="3">Nucleoside triphosphate pyrophosphatase that hydrolyzes dTTP and UTP. May have a dual role in cell division arrest and in preventing the incorporation of modified nucleotides into cellular nucleic acids.</text>
</comment>
<evidence type="ECO:0000256" key="3">
    <source>
        <dbReference type="HAMAP-Rule" id="MF_00528"/>
    </source>
</evidence>
<comment type="caution">
    <text evidence="3">Lacks conserved residue(s) required for the propagation of feature annotation.</text>
</comment>
<dbReference type="Gene3D" id="3.90.950.10">
    <property type="match status" value="1"/>
</dbReference>
<dbReference type="Pfam" id="PF02545">
    <property type="entry name" value="Maf"/>
    <property type="match status" value="1"/>
</dbReference>
<gene>
    <name evidence="4" type="primary">maf</name>
    <name evidence="4" type="ORF">IAB16_04445</name>
</gene>
<comment type="caution">
    <text evidence="4">The sequence shown here is derived from an EMBL/GenBank/DDBJ whole genome shotgun (WGS) entry which is preliminary data.</text>
</comment>
<feature type="site" description="Important for substrate specificity" evidence="3">
    <location>
        <position position="68"/>
    </location>
</feature>
<reference evidence="4" key="1">
    <citation type="submission" date="2020-10" db="EMBL/GenBank/DDBJ databases">
        <authorList>
            <person name="Gilroy R."/>
        </authorList>
    </citation>
    <scope>NUCLEOTIDE SEQUENCE</scope>
    <source>
        <strain evidence="4">517</strain>
    </source>
</reference>
<sequence>MKVLLASASPRRRELIKKLFDEFDVAAYPADENYKGETPEDTVRTIASRKLAAVTASEAYDLVVASDTLVYMDGKYYGKPSDEAEAVSMLLELSGRTHTVYSAVAVKYKGKTYTAIDATRVLFRDLTLDEIRSYVSSHDCLDKAGAYAVQDGVTVASYDGSYDNVVGLPTEKLRSLINGLITEN</sequence>
<dbReference type="SUPFAM" id="SSF52972">
    <property type="entry name" value="ITPase-like"/>
    <property type="match status" value="1"/>
</dbReference>
<reference evidence="4" key="2">
    <citation type="journal article" date="2021" name="PeerJ">
        <title>Extensive microbial diversity within the chicken gut microbiome revealed by metagenomics and culture.</title>
        <authorList>
            <person name="Gilroy R."/>
            <person name="Ravi A."/>
            <person name="Getino M."/>
            <person name="Pursley I."/>
            <person name="Horton D.L."/>
            <person name="Alikhan N.F."/>
            <person name="Baker D."/>
            <person name="Gharbi K."/>
            <person name="Hall N."/>
            <person name="Watson M."/>
            <person name="Adriaenssens E.M."/>
            <person name="Foster-Nyarko E."/>
            <person name="Jarju S."/>
            <person name="Secka A."/>
            <person name="Antonio M."/>
            <person name="Oren A."/>
            <person name="Chaudhuri R.R."/>
            <person name="La Ragione R."/>
            <person name="Hildebrand F."/>
            <person name="Pallen M.J."/>
        </authorList>
    </citation>
    <scope>NUCLEOTIDE SEQUENCE</scope>
    <source>
        <strain evidence="4">517</strain>
    </source>
</reference>
<dbReference type="PANTHER" id="PTHR43213:SF5">
    <property type="entry name" value="BIFUNCTIONAL DTTP_UTP PYROPHOSPHATASE_METHYLTRANSFERASE PROTEIN-RELATED"/>
    <property type="match status" value="1"/>
</dbReference>
<accession>A0A940DGE0</accession>
<dbReference type="CDD" id="cd00555">
    <property type="entry name" value="Maf"/>
    <property type="match status" value="1"/>
</dbReference>
<dbReference type="GO" id="GO:0005737">
    <property type="term" value="C:cytoplasm"/>
    <property type="evidence" value="ECO:0007669"/>
    <property type="project" value="UniProtKB-SubCell"/>
</dbReference>